<dbReference type="Proteomes" id="UP001626550">
    <property type="component" value="Unassembled WGS sequence"/>
</dbReference>
<feature type="domain" description="Peptidase S9 prolyl oligopeptidase catalytic" evidence="2">
    <location>
        <begin position="40"/>
        <end position="140"/>
    </location>
</feature>
<sequence>MSLASDICDWVFVEAGVAQLESSQGRCETVGEGPPPRGQEWYMGQVAKSPQTLQRLTEASPISYVNDSWDLPIYMFLGANDLRVPMFQGEAFFKRVKACTAKTKVECEAIIYPKDTHPLDSVPAQIDSCSRILDIFDKKLI</sequence>
<dbReference type="InterPro" id="IPR029058">
    <property type="entry name" value="AB_hydrolase_fold"/>
</dbReference>
<evidence type="ECO:0000256" key="1">
    <source>
        <dbReference type="ARBA" id="ARBA00022801"/>
    </source>
</evidence>
<name>A0ABD2PVV2_9PLAT</name>
<keyword evidence="4" id="KW-1185">Reference proteome</keyword>
<dbReference type="Gene3D" id="3.40.50.1820">
    <property type="entry name" value="alpha/beta hydrolase"/>
    <property type="match status" value="1"/>
</dbReference>
<dbReference type="SUPFAM" id="SSF53474">
    <property type="entry name" value="alpha/beta-Hydrolases"/>
    <property type="match status" value="1"/>
</dbReference>
<dbReference type="GO" id="GO:0016787">
    <property type="term" value="F:hydrolase activity"/>
    <property type="evidence" value="ECO:0007669"/>
    <property type="project" value="UniProtKB-KW"/>
</dbReference>
<dbReference type="InterPro" id="IPR001375">
    <property type="entry name" value="Peptidase_S9_cat"/>
</dbReference>
<evidence type="ECO:0000313" key="4">
    <source>
        <dbReference type="Proteomes" id="UP001626550"/>
    </source>
</evidence>
<proteinExistence type="predicted"/>
<gene>
    <name evidence="3" type="primary">XRCC6_2</name>
    <name evidence="3" type="ORF">Ciccas_009838</name>
</gene>
<dbReference type="PANTHER" id="PTHR42776">
    <property type="entry name" value="SERINE PEPTIDASE S9 FAMILY MEMBER"/>
    <property type="match status" value="1"/>
</dbReference>
<evidence type="ECO:0000259" key="2">
    <source>
        <dbReference type="Pfam" id="PF00326"/>
    </source>
</evidence>
<protein>
    <submittedName>
        <fullName evidence="3">X-ray repair cross-complementing protein 6</fullName>
    </submittedName>
</protein>
<dbReference type="PANTHER" id="PTHR42776:SF4">
    <property type="entry name" value="ACYLAMINO-ACID-RELEASING ENZYME"/>
    <property type="match status" value="1"/>
</dbReference>
<dbReference type="EMBL" id="JBJKFK010002132">
    <property type="protein sequence ID" value="KAL3311582.1"/>
    <property type="molecule type" value="Genomic_DNA"/>
</dbReference>
<keyword evidence="1" id="KW-0378">Hydrolase</keyword>
<evidence type="ECO:0000313" key="3">
    <source>
        <dbReference type="EMBL" id="KAL3311582.1"/>
    </source>
</evidence>
<dbReference type="Pfam" id="PF00326">
    <property type="entry name" value="Peptidase_S9"/>
    <property type="match status" value="1"/>
</dbReference>
<dbReference type="AlphaFoldDB" id="A0ABD2PVV2"/>
<reference evidence="3 4" key="1">
    <citation type="submission" date="2024-11" db="EMBL/GenBank/DDBJ databases">
        <title>Adaptive evolution of stress response genes in parasites aligns with host niche diversity.</title>
        <authorList>
            <person name="Hahn C."/>
            <person name="Resl P."/>
        </authorList>
    </citation>
    <scope>NUCLEOTIDE SEQUENCE [LARGE SCALE GENOMIC DNA]</scope>
    <source>
        <strain evidence="3">EGGRZ-B1_66</strain>
        <tissue evidence="3">Body</tissue>
    </source>
</reference>
<accession>A0ABD2PVV2</accession>
<organism evidence="3 4">
    <name type="scientific">Cichlidogyrus casuarinus</name>
    <dbReference type="NCBI Taxonomy" id="1844966"/>
    <lineage>
        <taxon>Eukaryota</taxon>
        <taxon>Metazoa</taxon>
        <taxon>Spiralia</taxon>
        <taxon>Lophotrochozoa</taxon>
        <taxon>Platyhelminthes</taxon>
        <taxon>Monogenea</taxon>
        <taxon>Monopisthocotylea</taxon>
        <taxon>Dactylogyridea</taxon>
        <taxon>Ancyrocephalidae</taxon>
        <taxon>Cichlidogyrus</taxon>
    </lineage>
</organism>
<comment type="caution">
    <text evidence="3">The sequence shown here is derived from an EMBL/GenBank/DDBJ whole genome shotgun (WGS) entry which is preliminary data.</text>
</comment>